<evidence type="ECO:0000313" key="2">
    <source>
        <dbReference type="EMBL" id="EDL86815.1"/>
    </source>
</evidence>
<sequence length="54" mass="5621">MVAYCSRTVSGRPAGSLHRAVASAPPPRSPRPPWRLRLAITAARWALSPAGGAA</sequence>
<evidence type="ECO:0000313" key="3">
    <source>
        <dbReference type="Proteomes" id="UP000234681"/>
    </source>
</evidence>
<evidence type="ECO:0000256" key="1">
    <source>
        <dbReference type="SAM" id="MobiDB-lite"/>
    </source>
</evidence>
<feature type="non-terminal residue" evidence="2">
    <location>
        <position position="54"/>
    </location>
</feature>
<dbReference type="Proteomes" id="UP000234681">
    <property type="component" value="Chromosome 7"/>
</dbReference>
<feature type="region of interest" description="Disordered" evidence="1">
    <location>
        <begin position="1"/>
        <end position="33"/>
    </location>
</feature>
<name>A6KCX7_RAT</name>
<reference evidence="2 3" key="1">
    <citation type="submission" date="2005-09" db="EMBL/GenBank/DDBJ databases">
        <authorList>
            <person name="Mural R.J."/>
            <person name="Li P.W."/>
            <person name="Adams M.D."/>
            <person name="Amanatides P.G."/>
            <person name="Baden-Tillson H."/>
            <person name="Barnstead M."/>
            <person name="Chin S.H."/>
            <person name="Dew I."/>
            <person name="Evans C.A."/>
            <person name="Ferriera S."/>
            <person name="Flanigan M."/>
            <person name="Fosler C."/>
            <person name="Glodek A."/>
            <person name="Gu Z."/>
            <person name="Holt R.A."/>
            <person name="Jennings D."/>
            <person name="Kraft C.L."/>
            <person name="Lu F."/>
            <person name="Nguyen T."/>
            <person name="Nusskern D.R."/>
            <person name="Pfannkoch C.M."/>
            <person name="Sitter C."/>
            <person name="Sutton G.G."/>
            <person name="Venter J.C."/>
            <person name="Wang Z."/>
            <person name="Woodage T."/>
            <person name="Zheng X.H."/>
            <person name="Zhong F."/>
        </authorList>
    </citation>
    <scope>NUCLEOTIDE SEQUENCE [LARGE SCALE GENOMIC DNA]</scope>
    <source>
        <strain>BN</strain>
        <strain evidence="3">Sprague-Dawley</strain>
    </source>
</reference>
<gene>
    <name evidence="2" type="ORF">rCG_50740</name>
</gene>
<organism evidence="2 3">
    <name type="scientific">Rattus norvegicus</name>
    <name type="common">Rat</name>
    <dbReference type="NCBI Taxonomy" id="10116"/>
    <lineage>
        <taxon>Eukaryota</taxon>
        <taxon>Metazoa</taxon>
        <taxon>Chordata</taxon>
        <taxon>Craniata</taxon>
        <taxon>Vertebrata</taxon>
        <taxon>Euteleostomi</taxon>
        <taxon>Mammalia</taxon>
        <taxon>Eutheria</taxon>
        <taxon>Euarchontoglires</taxon>
        <taxon>Glires</taxon>
        <taxon>Rodentia</taxon>
        <taxon>Myomorpha</taxon>
        <taxon>Muroidea</taxon>
        <taxon>Muridae</taxon>
        <taxon>Murinae</taxon>
        <taxon>Rattus</taxon>
    </lineage>
</organism>
<feature type="compositionally biased region" description="Pro residues" evidence="1">
    <location>
        <begin position="24"/>
        <end position="33"/>
    </location>
</feature>
<dbReference type="AlphaFoldDB" id="A6KCX7"/>
<dbReference type="EMBL" id="CH474035">
    <property type="protein sequence ID" value="EDL86815.1"/>
    <property type="molecule type" value="Genomic_DNA"/>
</dbReference>
<protein>
    <submittedName>
        <fullName evidence="2">RCG50740</fullName>
    </submittedName>
</protein>
<proteinExistence type="predicted"/>
<accession>A6KCX7</accession>